<evidence type="ECO:0000313" key="5">
    <source>
        <dbReference type="Proteomes" id="UP000607435"/>
    </source>
</evidence>
<dbReference type="EMBL" id="JACOME010000002">
    <property type="protein sequence ID" value="MBC3846777.1"/>
    <property type="molecule type" value="Genomic_DNA"/>
</dbReference>
<comment type="caution">
    <text evidence="4">The sequence shown here is derived from an EMBL/GenBank/DDBJ whole genome shotgun (WGS) entry which is preliminary data.</text>
</comment>
<dbReference type="Gene3D" id="2.60.40.3080">
    <property type="match status" value="1"/>
</dbReference>
<dbReference type="NCBIfam" id="TIGR04183">
    <property type="entry name" value="Por_Secre_tail"/>
    <property type="match status" value="1"/>
</dbReference>
<protein>
    <submittedName>
        <fullName evidence="4">T9SS type A sorting domain-containing protein</fullName>
    </submittedName>
</protein>
<accession>A0ABR6Y1Z9</accession>
<organism evidence="4 5">
    <name type="scientific">Winogradskyella echinorum</name>
    <dbReference type="NCBI Taxonomy" id="538189"/>
    <lineage>
        <taxon>Bacteria</taxon>
        <taxon>Pseudomonadati</taxon>
        <taxon>Bacteroidota</taxon>
        <taxon>Flavobacteriia</taxon>
        <taxon>Flavobacteriales</taxon>
        <taxon>Flavobacteriaceae</taxon>
        <taxon>Winogradskyella</taxon>
    </lineage>
</organism>
<reference evidence="4 5" key="1">
    <citation type="submission" date="2020-08" db="EMBL/GenBank/DDBJ databases">
        <title>Winogradskyella ouciana sp. nov., isolated from the hadal seawater of the Mariana Trench.</title>
        <authorList>
            <person name="He X."/>
        </authorList>
    </citation>
    <scope>NUCLEOTIDE SEQUENCE [LARGE SCALE GENOMIC DNA]</scope>
    <source>
        <strain evidence="4 5">KCTC 22026</strain>
    </source>
</reference>
<feature type="chain" id="PRO_5046618678" evidence="2">
    <location>
        <begin position="20"/>
        <end position="169"/>
    </location>
</feature>
<feature type="signal peptide" evidence="2">
    <location>
        <begin position="1"/>
        <end position="19"/>
    </location>
</feature>
<evidence type="ECO:0000313" key="4">
    <source>
        <dbReference type="EMBL" id="MBC3846777.1"/>
    </source>
</evidence>
<keyword evidence="1 2" id="KW-0732">Signal</keyword>
<evidence type="ECO:0000256" key="2">
    <source>
        <dbReference type="SAM" id="SignalP"/>
    </source>
</evidence>
<sequence length="169" mass="19047">MKTILITLLLFCFLQQMYAQENSGYRIISSNLGSSGSSKNVVTSKGTYKVSQSIGQSSVIGTYANNGYYLRQGYQQPLTNVKVTNNLDNDLNLKVYPNPFVNVVVISFSDTMFMDIAIMLFDVNGKIIHNQEFLPLQKVELNLNDLSSGLYFLKVTSGRKYFNEKLIKI</sequence>
<dbReference type="InterPro" id="IPR026444">
    <property type="entry name" value="Secre_tail"/>
</dbReference>
<keyword evidence="5" id="KW-1185">Reference proteome</keyword>
<dbReference type="RefSeq" id="WP_186845885.1">
    <property type="nucleotide sequence ID" value="NZ_JACOME010000002.1"/>
</dbReference>
<feature type="domain" description="Secretion system C-terminal sorting" evidence="3">
    <location>
        <begin position="95"/>
        <end position="167"/>
    </location>
</feature>
<gene>
    <name evidence="4" type="ORF">H6H04_10335</name>
</gene>
<name>A0ABR6Y1Z9_9FLAO</name>
<dbReference type="Proteomes" id="UP000607435">
    <property type="component" value="Unassembled WGS sequence"/>
</dbReference>
<proteinExistence type="predicted"/>
<evidence type="ECO:0000259" key="3">
    <source>
        <dbReference type="Pfam" id="PF18962"/>
    </source>
</evidence>
<dbReference type="Pfam" id="PF18962">
    <property type="entry name" value="Por_Secre_tail"/>
    <property type="match status" value="1"/>
</dbReference>
<evidence type="ECO:0000256" key="1">
    <source>
        <dbReference type="ARBA" id="ARBA00022729"/>
    </source>
</evidence>